<evidence type="ECO:0000313" key="2">
    <source>
        <dbReference type="EMBL" id="PPQ82109.1"/>
    </source>
</evidence>
<protein>
    <submittedName>
        <fullName evidence="2">Uncharacterized protein</fullName>
    </submittedName>
</protein>
<gene>
    <name evidence="2" type="ORF">CVT25_014354</name>
</gene>
<reference evidence="2 3" key="1">
    <citation type="journal article" date="2018" name="Evol. Lett.">
        <title>Horizontal gene cluster transfer increased hallucinogenic mushroom diversity.</title>
        <authorList>
            <person name="Reynolds H.T."/>
            <person name="Vijayakumar V."/>
            <person name="Gluck-Thaler E."/>
            <person name="Korotkin H.B."/>
            <person name="Matheny P.B."/>
            <person name="Slot J.C."/>
        </authorList>
    </citation>
    <scope>NUCLEOTIDE SEQUENCE [LARGE SCALE GENOMIC DNA]</scope>
    <source>
        <strain evidence="2 3">2631</strain>
    </source>
</reference>
<dbReference type="AlphaFoldDB" id="A0A409WUF5"/>
<comment type="caution">
    <text evidence="2">The sequence shown here is derived from an EMBL/GenBank/DDBJ whole genome shotgun (WGS) entry which is preliminary data.</text>
</comment>
<evidence type="ECO:0000313" key="3">
    <source>
        <dbReference type="Proteomes" id="UP000283269"/>
    </source>
</evidence>
<name>A0A409WUF5_PSICY</name>
<accession>A0A409WUF5</accession>
<sequence>MVYTLSPASRLEISPALIQAALDNMSEDDGLPPHPPSPTNNAGTTHNVAMMSNDDEDLPCNPYPYSLPPDLSDSLADTLPKKRVRQKKVYQPEDFEDMDDAWFE</sequence>
<dbReference type="EMBL" id="NHYD01003180">
    <property type="protein sequence ID" value="PPQ82109.1"/>
    <property type="molecule type" value="Genomic_DNA"/>
</dbReference>
<dbReference type="InParanoid" id="A0A409WUF5"/>
<organism evidence="2 3">
    <name type="scientific">Psilocybe cyanescens</name>
    <dbReference type="NCBI Taxonomy" id="93625"/>
    <lineage>
        <taxon>Eukaryota</taxon>
        <taxon>Fungi</taxon>
        <taxon>Dikarya</taxon>
        <taxon>Basidiomycota</taxon>
        <taxon>Agaricomycotina</taxon>
        <taxon>Agaricomycetes</taxon>
        <taxon>Agaricomycetidae</taxon>
        <taxon>Agaricales</taxon>
        <taxon>Agaricineae</taxon>
        <taxon>Strophariaceae</taxon>
        <taxon>Psilocybe</taxon>
    </lineage>
</organism>
<proteinExistence type="predicted"/>
<feature type="region of interest" description="Disordered" evidence="1">
    <location>
        <begin position="22"/>
        <end position="104"/>
    </location>
</feature>
<evidence type="ECO:0000256" key="1">
    <source>
        <dbReference type="SAM" id="MobiDB-lite"/>
    </source>
</evidence>
<keyword evidence="3" id="KW-1185">Reference proteome</keyword>
<feature type="compositionally biased region" description="Acidic residues" evidence="1">
    <location>
        <begin position="93"/>
        <end position="104"/>
    </location>
</feature>
<dbReference type="Proteomes" id="UP000283269">
    <property type="component" value="Unassembled WGS sequence"/>
</dbReference>